<evidence type="ECO:0000256" key="4">
    <source>
        <dbReference type="ARBA" id="ARBA00022827"/>
    </source>
</evidence>
<dbReference type="SUPFAM" id="SSF51905">
    <property type="entry name" value="FAD/NAD(P)-binding domain"/>
    <property type="match status" value="1"/>
</dbReference>
<evidence type="ECO:0000313" key="12">
    <source>
        <dbReference type="Proteomes" id="UP001139505"/>
    </source>
</evidence>
<reference evidence="10" key="3">
    <citation type="journal article" date="2022" name="Microbiol. Resour. Announc.">
        <title>Draft Genome Sequences of Eight Mycobacterium montefiorense Strains Isolated from Salamanders in Captivity.</title>
        <authorList>
            <person name="Komine T."/>
            <person name="Ihara H."/>
            <person name="Fukano H."/>
            <person name="Hoshino Y."/>
            <person name="Kurata O."/>
            <person name="Wada S."/>
        </authorList>
    </citation>
    <scope>NUCLEOTIDE SEQUENCE</scope>
    <source>
        <strain evidence="10">NJB18185</strain>
    </source>
</reference>
<sequence>MSIESATDVDNDLDRRIRENQRRLTADLAPHYDFVVCGAGSSGSVVARRLAEDPAASVLLVEAGGSDDVPGVTEVSLWQTNLGSETDWAFPAESNHHLNGRSLLLSMGKVLGGGSSINAMTWARGHKADWDFFADASGCSAWGYESVLDIYRHIEDWQGTPDDRRGSGGPVHVEPKRDPHPVGPAVLEAARSVGVVTFDNPNGKMMEGRGGAAIMDLRTRGNKRASVFKSYTYPYMDRPNLTVLTHACVRRVIIQHQRAIGVEVRYEDELRQFLAGTEVVLSMGAIHTPKTLMLSGVGDQHQLRPWGIPVEQHLPGVGRNFHDHVAISCLWQRSDGGPAHHTGDTVLFWPSEAGGEEPDLFACQGALTIGSPESVARFGLPDAGWGFFGGPTHPQSRGRVQLISPDPDCAVKVVHNALSDSDDLRLIVRCVEQLREIGNSAPLRPHTKREVMPGDLAGDDLLTYLRDGALSYWHYVGSAKMGRDAFSVVDGTLKVYGVENLRVADASVMPRITASNTMAPCVVIGERAAQEIKSEHRLANCAGLGDRA</sequence>
<dbReference type="Proteomes" id="UP000245060">
    <property type="component" value="Unassembled WGS sequence"/>
</dbReference>
<gene>
    <name evidence="9" type="ORF">MmonteBS_13700</name>
    <name evidence="10" type="ORF">NJB18185_22840</name>
</gene>
<dbReference type="EMBL" id="BQYH01000015">
    <property type="protein sequence ID" value="GKU72512.1"/>
    <property type="molecule type" value="Genomic_DNA"/>
</dbReference>
<evidence type="ECO:0000256" key="5">
    <source>
        <dbReference type="PIRSR" id="PIRSR000137-2"/>
    </source>
</evidence>
<dbReference type="SUPFAM" id="SSF54373">
    <property type="entry name" value="FAD-linked reductases, C-terminal domain"/>
    <property type="match status" value="1"/>
</dbReference>
<comment type="cofactor">
    <cofactor evidence="1 5">
        <name>FAD</name>
        <dbReference type="ChEBI" id="CHEBI:57692"/>
    </cofactor>
</comment>
<keyword evidence="4 5" id="KW-0274">FAD</keyword>
<evidence type="ECO:0000313" key="10">
    <source>
        <dbReference type="EMBL" id="GKU72512.1"/>
    </source>
</evidence>
<dbReference type="AlphaFoldDB" id="A0AA37PL62"/>
<evidence type="ECO:0000256" key="2">
    <source>
        <dbReference type="ARBA" id="ARBA00010790"/>
    </source>
</evidence>
<feature type="binding site" evidence="5">
    <location>
        <position position="472"/>
    </location>
    <ligand>
        <name>substrate</name>
    </ligand>
</feature>
<accession>A0AA37PL62</accession>
<dbReference type="EMBL" id="BFCH01000009">
    <property type="protein sequence ID" value="GBG36998.1"/>
    <property type="molecule type" value="Genomic_DNA"/>
</dbReference>
<feature type="binding site" evidence="5">
    <location>
        <position position="110"/>
    </location>
    <ligand>
        <name>FAD</name>
        <dbReference type="ChEBI" id="CHEBI:57692"/>
    </ligand>
</feature>
<evidence type="ECO:0000256" key="6">
    <source>
        <dbReference type="RuleBase" id="RU003968"/>
    </source>
</evidence>
<evidence type="ECO:0000256" key="3">
    <source>
        <dbReference type="ARBA" id="ARBA00022630"/>
    </source>
</evidence>
<dbReference type="InterPro" id="IPR000172">
    <property type="entry name" value="GMC_OxRdtase_N"/>
</dbReference>
<reference evidence="10" key="4">
    <citation type="submission" date="2022-04" db="EMBL/GenBank/DDBJ databases">
        <authorList>
            <person name="Komine T."/>
            <person name="Fukano H."/>
            <person name="Wada S."/>
        </authorList>
    </citation>
    <scope>NUCLEOTIDE SEQUENCE</scope>
    <source>
        <strain evidence="10">NJB18185</strain>
    </source>
</reference>
<feature type="domain" description="Glucose-methanol-choline oxidoreductase N-terminal" evidence="8">
    <location>
        <begin position="108"/>
        <end position="131"/>
    </location>
</feature>
<dbReference type="Gene3D" id="3.50.50.60">
    <property type="entry name" value="FAD/NAD(P)-binding domain"/>
    <property type="match status" value="1"/>
</dbReference>
<evidence type="ECO:0000256" key="1">
    <source>
        <dbReference type="ARBA" id="ARBA00001974"/>
    </source>
</evidence>
<dbReference type="Gene3D" id="3.30.560.10">
    <property type="entry name" value="Glucose Oxidase, domain 3"/>
    <property type="match status" value="1"/>
</dbReference>
<proteinExistence type="inferred from homology"/>
<feature type="region of interest" description="Disordered" evidence="7">
    <location>
        <begin position="159"/>
        <end position="182"/>
    </location>
</feature>
<dbReference type="GO" id="GO:0016614">
    <property type="term" value="F:oxidoreductase activity, acting on CH-OH group of donors"/>
    <property type="evidence" value="ECO:0007669"/>
    <property type="project" value="InterPro"/>
</dbReference>
<protein>
    <submittedName>
        <fullName evidence="10">Choline dehydrogenase</fullName>
    </submittedName>
</protein>
<reference evidence="11" key="2">
    <citation type="submission" date="2018-04" db="EMBL/GenBank/DDBJ databases">
        <title>Draft genome sequence of Mycobacterium montefiorense isolated from Japanese black salamander.</title>
        <authorList>
            <person name="Fukano H."/>
            <person name="Yoshida M."/>
            <person name="Shimizu A."/>
            <person name="Iwao H."/>
            <person name="Kurata O."/>
            <person name="Katayama Y."/>
            <person name="Omatsu T."/>
            <person name="Mizutani T."/>
            <person name="Wada S."/>
            <person name="Hoshino Y."/>
        </authorList>
    </citation>
    <scope>NUCLEOTIDE SEQUENCE [LARGE SCALE GENOMIC DNA]</scope>
    <source>
        <strain evidence="11">BS</strain>
    </source>
</reference>
<evidence type="ECO:0000313" key="11">
    <source>
        <dbReference type="Proteomes" id="UP000245060"/>
    </source>
</evidence>
<dbReference type="Proteomes" id="UP001139505">
    <property type="component" value="Unassembled WGS sequence"/>
</dbReference>
<evidence type="ECO:0000313" key="9">
    <source>
        <dbReference type="EMBL" id="GBG36998.1"/>
    </source>
</evidence>
<dbReference type="PANTHER" id="PTHR11552:SF147">
    <property type="entry name" value="CHOLINE DEHYDROGENASE, MITOCHONDRIAL"/>
    <property type="match status" value="1"/>
</dbReference>
<name>A0AA37PL62_9MYCO</name>
<dbReference type="InterPro" id="IPR012132">
    <property type="entry name" value="GMC_OxRdtase"/>
</dbReference>
<keyword evidence="3 6" id="KW-0285">Flavoprotein</keyword>
<dbReference type="InterPro" id="IPR007867">
    <property type="entry name" value="GMC_OxRtase_C"/>
</dbReference>
<comment type="similarity">
    <text evidence="2 6">Belongs to the GMC oxidoreductase family.</text>
</comment>
<dbReference type="Pfam" id="PF05199">
    <property type="entry name" value="GMC_oxred_C"/>
    <property type="match status" value="1"/>
</dbReference>
<dbReference type="PIRSF" id="PIRSF000137">
    <property type="entry name" value="Alcohol_oxidase"/>
    <property type="match status" value="1"/>
</dbReference>
<dbReference type="InterPro" id="IPR036188">
    <property type="entry name" value="FAD/NAD-bd_sf"/>
</dbReference>
<feature type="binding site" evidence="5">
    <location>
        <begin position="473"/>
        <end position="474"/>
    </location>
    <ligand>
        <name>FAD</name>
        <dbReference type="ChEBI" id="CHEBI:57692"/>
    </ligand>
</feature>
<dbReference type="PROSITE" id="PS00623">
    <property type="entry name" value="GMC_OXRED_1"/>
    <property type="match status" value="1"/>
</dbReference>
<comment type="caution">
    <text evidence="10">The sequence shown here is derived from an EMBL/GenBank/DDBJ whole genome shotgun (WGS) entry which is preliminary data.</text>
</comment>
<reference evidence="9" key="1">
    <citation type="journal article" date="2018" name="Genome Announc.">
        <title>Draft Genome Sequence of Mycobacterium montefiorense Isolated from Japanese Black Salamander (Hynobius nigrescens).</title>
        <authorList>
            <person name="Fukano H."/>
            <person name="Yoshida M."/>
            <person name="Shimizu A."/>
            <person name="Iwao H."/>
            <person name="Katayama Y."/>
            <person name="Omatsu T."/>
            <person name="Mizutani T."/>
            <person name="Kurata O."/>
            <person name="Wada S."/>
            <person name="Hoshino Y."/>
        </authorList>
    </citation>
    <scope>NUCLEOTIDE SEQUENCE</scope>
    <source>
        <strain evidence="9">BS</strain>
    </source>
</reference>
<evidence type="ECO:0000259" key="8">
    <source>
        <dbReference type="PROSITE" id="PS00623"/>
    </source>
</evidence>
<dbReference type="Pfam" id="PF00732">
    <property type="entry name" value="GMC_oxred_N"/>
    <property type="match status" value="1"/>
</dbReference>
<keyword evidence="11" id="KW-1185">Reference proteome</keyword>
<feature type="binding site" evidence="5">
    <location>
        <position position="249"/>
    </location>
    <ligand>
        <name>FAD</name>
        <dbReference type="ChEBI" id="CHEBI:57692"/>
    </ligand>
</feature>
<dbReference type="GO" id="GO:0050660">
    <property type="term" value="F:flavin adenine dinucleotide binding"/>
    <property type="evidence" value="ECO:0007669"/>
    <property type="project" value="InterPro"/>
</dbReference>
<dbReference type="PANTHER" id="PTHR11552">
    <property type="entry name" value="GLUCOSE-METHANOL-CHOLINE GMC OXIDOREDUCTASE"/>
    <property type="match status" value="1"/>
</dbReference>
<organism evidence="10 12">
    <name type="scientific">Mycobacterium montefiorense</name>
    <dbReference type="NCBI Taxonomy" id="154654"/>
    <lineage>
        <taxon>Bacteria</taxon>
        <taxon>Bacillati</taxon>
        <taxon>Actinomycetota</taxon>
        <taxon>Actinomycetes</taxon>
        <taxon>Mycobacteriales</taxon>
        <taxon>Mycobacteriaceae</taxon>
        <taxon>Mycobacterium</taxon>
        <taxon>Mycobacterium simiae complex</taxon>
    </lineage>
</organism>
<evidence type="ECO:0000256" key="7">
    <source>
        <dbReference type="SAM" id="MobiDB-lite"/>
    </source>
</evidence>